<dbReference type="PATRIC" id="fig|37916.4.peg.4677"/>
<accession>A0A0J6VNR7</accession>
<dbReference type="SMR" id="A0A0J6VNR7"/>
<evidence type="ECO:0000313" key="7">
    <source>
        <dbReference type="EMBL" id="KMO71147.1"/>
    </source>
</evidence>
<dbReference type="EMBL" id="JYNL01000060">
    <property type="protein sequence ID" value="KMO71147.1"/>
    <property type="molecule type" value="Genomic_DNA"/>
</dbReference>
<gene>
    <name evidence="7" type="primary">wbbL_1</name>
    <name evidence="7" type="ORF">MCHLDSM_04676</name>
</gene>
<dbReference type="Pfam" id="PF00535">
    <property type="entry name" value="Glycos_transf_2"/>
    <property type="match status" value="1"/>
</dbReference>
<dbReference type="InterPro" id="IPR001173">
    <property type="entry name" value="Glyco_trans_2-like"/>
</dbReference>
<dbReference type="GO" id="GO:0102096">
    <property type="term" value="F:decaprenyl-N-acetyl-alpha-D-glucosaminyl-pyrophosphate:dTDP-alpha-L-rhamnose rhamnosyltransferase activity"/>
    <property type="evidence" value="ECO:0007669"/>
    <property type="project" value="UniProtKB-EC"/>
</dbReference>
<dbReference type="SUPFAM" id="SSF53448">
    <property type="entry name" value="Nucleotide-diphospho-sugar transferases"/>
    <property type="match status" value="1"/>
</dbReference>
<dbReference type="STRING" id="37916.MCHLDSM_04676"/>
<keyword evidence="3 7" id="KW-0328">Glycosyltransferase</keyword>
<dbReference type="AlphaFoldDB" id="A0A0J6VNR7"/>
<evidence type="ECO:0000256" key="2">
    <source>
        <dbReference type="ARBA" id="ARBA00006739"/>
    </source>
</evidence>
<keyword evidence="8" id="KW-1185">Reference proteome</keyword>
<dbReference type="GO" id="GO:0071555">
    <property type="term" value="P:cell wall organization"/>
    <property type="evidence" value="ECO:0007669"/>
    <property type="project" value="UniProtKB-KW"/>
</dbReference>
<dbReference type="PANTHER" id="PTHR43179:SF12">
    <property type="entry name" value="GALACTOFURANOSYLTRANSFERASE GLFT2"/>
    <property type="match status" value="1"/>
</dbReference>
<evidence type="ECO:0000259" key="6">
    <source>
        <dbReference type="Pfam" id="PF00535"/>
    </source>
</evidence>
<dbReference type="Proteomes" id="UP000036513">
    <property type="component" value="Unassembled WGS sequence"/>
</dbReference>
<sequence length="333" mass="36515">MTPNYVSPCPGASLGLSAIHVLTVHYNTPTLTCRLVQALPERTLSGREVFVHILDNASEPPNLATLRADISQRQNVTLTSNTVNVGFGEGVNTLFRVNAFHDSSVIWILNPDTLLDDGCLDALEQALTREKLFSVVSPLIYSGEGGSAWIWYCGGSLSEEKVRVEHNFYGQSLKQAPAKPFETEFITGAAPMMLAATFRAVGGFPYGYFLYWEDVYFSWRARGLGFKLGVVPSATLWHAVGASSGVGQSATFYYWFARNRFRFARDIGVNPRSLLVGSRGVDTLRRAVQAVRERDGKSVKLRAFFRGLRDGLADAEDGGGISQTTRSKMSGNP</sequence>
<dbReference type="PANTHER" id="PTHR43179">
    <property type="entry name" value="RHAMNOSYLTRANSFERASE WBBL"/>
    <property type="match status" value="1"/>
</dbReference>
<evidence type="ECO:0000313" key="8">
    <source>
        <dbReference type="Proteomes" id="UP000036513"/>
    </source>
</evidence>
<dbReference type="InterPro" id="IPR029044">
    <property type="entry name" value="Nucleotide-diphossugar_trans"/>
</dbReference>
<organism evidence="7 8">
    <name type="scientific">Mycolicibacterium chlorophenolicum</name>
    <dbReference type="NCBI Taxonomy" id="37916"/>
    <lineage>
        <taxon>Bacteria</taxon>
        <taxon>Bacillati</taxon>
        <taxon>Actinomycetota</taxon>
        <taxon>Actinomycetes</taxon>
        <taxon>Mycobacteriales</taxon>
        <taxon>Mycobacteriaceae</taxon>
        <taxon>Mycolicibacterium</taxon>
    </lineage>
</organism>
<evidence type="ECO:0000256" key="4">
    <source>
        <dbReference type="ARBA" id="ARBA00022679"/>
    </source>
</evidence>
<proteinExistence type="inferred from homology"/>
<evidence type="ECO:0000256" key="3">
    <source>
        <dbReference type="ARBA" id="ARBA00022676"/>
    </source>
</evidence>
<comment type="similarity">
    <text evidence="2">Belongs to the glycosyltransferase 2 family.</text>
</comment>
<keyword evidence="5" id="KW-0961">Cell wall biogenesis/degradation</keyword>
<dbReference type="EC" id="2.4.1.289" evidence="7"/>
<name>A0A0J6VNR7_9MYCO</name>
<evidence type="ECO:0000256" key="1">
    <source>
        <dbReference type="ARBA" id="ARBA00004776"/>
    </source>
</evidence>
<comment type="caution">
    <text evidence="7">The sequence shown here is derived from an EMBL/GenBank/DDBJ whole genome shotgun (WGS) entry which is preliminary data.</text>
</comment>
<evidence type="ECO:0000256" key="5">
    <source>
        <dbReference type="ARBA" id="ARBA00023316"/>
    </source>
</evidence>
<comment type="pathway">
    <text evidence="1">Cell wall biogenesis; cell wall polysaccharide biosynthesis.</text>
</comment>
<protein>
    <submittedName>
        <fullName evidence="7">N-acetylglucosaminyl-diphospho-decaprenol L-rhamnosyltransferase</fullName>
        <ecNumber evidence="7">2.4.1.289</ecNumber>
    </submittedName>
</protein>
<reference evidence="7 8" key="1">
    <citation type="journal article" date="2015" name="Genome Biol. Evol.">
        <title>Characterization of Three Mycobacterium spp. with Potential Use in Bioremediation by Genome Sequencing and Comparative Genomics.</title>
        <authorList>
            <person name="Das S."/>
            <person name="Pettersson B.M."/>
            <person name="Behra P.R."/>
            <person name="Ramesh M."/>
            <person name="Dasgupta S."/>
            <person name="Bhattacharya A."/>
            <person name="Kirsebom L.A."/>
        </authorList>
    </citation>
    <scope>NUCLEOTIDE SEQUENCE [LARGE SCALE GENOMIC DNA]</scope>
    <source>
        <strain evidence="7 8">DSM 43826</strain>
    </source>
</reference>
<feature type="domain" description="Glycosyltransferase 2-like" evidence="6">
    <location>
        <begin position="22"/>
        <end position="149"/>
    </location>
</feature>
<keyword evidence="4 7" id="KW-0808">Transferase</keyword>
<dbReference type="Gene3D" id="3.90.550.10">
    <property type="entry name" value="Spore Coat Polysaccharide Biosynthesis Protein SpsA, Chain A"/>
    <property type="match status" value="1"/>
</dbReference>
<dbReference type="RefSeq" id="WP_082169016.1">
    <property type="nucleotide sequence ID" value="NZ_JYNL01000060.1"/>
</dbReference>